<dbReference type="RefSeq" id="WP_099440548.1">
    <property type="nucleotide sequence ID" value="NZ_CP024091.1"/>
</dbReference>
<evidence type="ECO:0000259" key="6">
    <source>
        <dbReference type="Pfam" id="PF00251"/>
    </source>
</evidence>
<dbReference type="EC" id="3.2.1.26" evidence="2"/>
<evidence type="ECO:0000256" key="1">
    <source>
        <dbReference type="ARBA" id="ARBA00009902"/>
    </source>
</evidence>
<dbReference type="InterPro" id="IPR051214">
    <property type="entry name" value="GH32_Enzymes"/>
</dbReference>
<dbReference type="GO" id="GO:0004564">
    <property type="term" value="F:beta-fructofuranosidase activity"/>
    <property type="evidence" value="ECO:0007669"/>
    <property type="project" value="UniProtKB-EC"/>
</dbReference>
<dbReference type="InterPro" id="IPR001362">
    <property type="entry name" value="Glyco_hydro_32"/>
</dbReference>
<name>A0A2D1UAM8_9SPHI</name>
<proteinExistence type="inferred from homology"/>
<feature type="chain" id="PRO_5013796776" description="beta-fructofuranosidase" evidence="5">
    <location>
        <begin position="20"/>
        <end position="493"/>
    </location>
</feature>
<feature type="domain" description="Glycosyl hydrolase family 32 N-terminal" evidence="6">
    <location>
        <begin position="53"/>
        <end position="305"/>
    </location>
</feature>
<dbReference type="AlphaFoldDB" id="A0A2D1UAM8"/>
<dbReference type="SUPFAM" id="SSF75005">
    <property type="entry name" value="Arabinanase/levansucrase/invertase"/>
    <property type="match status" value="1"/>
</dbReference>
<dbReference type="Pfam" id="PF00251">
    <property type="entry name" value="Glyco_hydro_32N"/>
    <property type="match status" value="1"/>
</dbReference>
<accession>A0A2D1UAM8</accession>
<keyword evidence="3" id="KW-0378">Hydrolase</keyword>
<protein>
    <recommendedName>
        <fullName evidence="2">beta-fructofuranosidase</fullName>
        <ecNumber evidence="2">3.2.1.26</ecNumber>
    </recommendedName>
</protein>
<evidence type="ECO:0000256" key="2">
    <source>
        <dbReference type="ARBA" id="ARBA00012758"/>
    </source>
</evidence>
<comment type="similarity">
    <text evidence="1">Belongs to the glycosyl hydrolase 32 family.</text>
</comment>
<gene>
    <name evidence="7" type="ORF">CPT03_20385</name>
</gene>
<dbReference type="GO" id="GO:0005975">
    <property type="term" value="P:carbohydrate metabolic process"/>
    <property type="evidence" value="ECO:0007669"/>
    <property type="project" value="InterPro"/>
</dbReference>
<sequence>MKRYLLLLLIFLGANSVMAQLGVKYDPKIQSTKNLQYWRPKGNLFVGDCMPFSRNGTYSFYWLLDSAHHASLKGLGGHQWALSTTTDLKTWKQHPVVLGIDEEWEKSICTGSIVYYKNKYYAFYATRLINKEGQVNEQLSYAISSDGINFDKQKPNPFYTSAPGYSKRDFRDPKVFVDEKTGEFHLFVSSWQENSVLRHAGGALVHLTSKDLKNWTVLDPVLTGQSSVPECPDYFLWKGWYYLVYGDNGDTYYVKSRSPYGPWEEPRYQTINESWTNVVKTAEFKDNRRIAAAWVPSRDQNKDDGGERFGGNAIFREIVQETDGTLSSKFPAEMIPESGPEIQPDLVADLYASLISKNSILIKAPNGVGAAHAEAIPLNSRITLEIETIGSVDEYGLYLRSREKAEAGYRLNFSPNNQTVSLGNTMIRAVSGLNKTIKLDLIVKDDIIDVSIDNKRCIVNRTPEQKGSFLWFYAKHGEVKFKSIKVSPLKEEN</sequence>
<keyword evidence="4" id="KW-0326">Glycosidase</keyword>
<dbReference type="SMART" id="SM00640">
    <property type="entry name" value="Glyco_32"/>
    <property type="match status" value="1"/>
</dbReference>
<dbReference type="PANTHER" id="PTHR43101">
    <property type="entry name" value="BETA-FRUCTOSIDASE"/>
    <property type="match status" value="1"/>
</dbReference>
<evidence type="ECO:0000313" key="8">
    <source>
        <dbReference type="Proteomes" id="UP000223749"/>
    </source>
</evidence>
<evidence type="ECO:0000256" key="3">
    <source>
        <dbReference type="ARBA" id="ARBA00022801"/>
    </source>
</evidence>
<dbReference type="KEGG" id="pgs:CPT03_20385"/>
<dbReference type="InterPro" id="IPR023296">
    <property type="entry name" value="Glyco_hydro_beta-prop_sf"/>
</dbReference>
<dbReference type="OrthoDB" id="9759709at2"/>
<evidence type="ECO:0000256" key="4">
    <source>
        <dbReference type="ARBA" id="ARBA00023295"/>
    </source>
</evidence>
<keyword evidence="8" id="KW-1185">Reference proteome</keyword>
<evidence type="ECO:0000256" key="5">
    <source>
        <dbReference type="SAM" id="SignalP"/>
    </source>
</evidence>
<dbReference type="EMBL" id="CP024091">
    <property type="protein sequence ID" value="ATP58653.1"/>
    <property type="molecule type" value="Genomic_DNA"/>
</dbReference>
<dbReference type="Gene3D" id="2.115.10.20">
    <property type="entry name" value="Glycosyl hydrolase domain, family 43"/>
    <property type="match status" value="1"/>
</dbReference>
<reference evidence="7 8" key="1">
    <citation type="submission" date="2017-10" db="EMBL/GenBank/DDBJ databases">
        <title>Whole genome of Pedobacter ginsengisoli T01R-27 isolated from tomato rhizosphere.</title>
        <authorList>
            <person name="Weon H.-Y."/>
            <person name="Lee S.A."/>
            <person name="Sang M.K."/>
            <person name="Song J."/>
        </authorList>
    </citation>
    <scope>NUCLEOTIDE SEQUENCE [LARGE SCALE GENOMIC DNA]</scope>
    <source>
        <strain evidence="7 8">T01R-27</strain>
    </source>
</reference>
<keyword evidence="5" id="KW-0732">Signal</keyword>
<dbReference type="CDD" id="cd08995">
    <property type="entry name" value="GH32_EcAec43-like"/>
    <property type="match status" value="1"/>
</dbReference>
<evidence type="ECO:0000313" key="7">
    <source>
        <dbReference type="EMBL" id="ATP58653.1"/>
    </source>
</evidence>
<dbReference type="PANTHER" id="PTHR43101:SF1">
    <property type="entry name" value="BETA-FRUCTOSIDASE"/>
    <property type="match status" value="1"/>
</dbReference>
<organism evidence="7 8">
    <name type="scientific">Pedobacter ginsengisoli</name>
    <dbReference type="NCBI Taxonomy" id="363852"/>
    <lineage>
        <taxon>Bacteria</taxon>
        <taxon>Pseudomonadati</taxon>
        <taxon>Bacteroidota</taxon>
        <taxon>Sphingobacteriia</taxon>
        <taxon>Sphingobacteriales</taxon>
        <taxon>Sphingobacteriaceae</taxon>
        <taxon>Pedobacter</taxon>
    </lineage>
</organism>
<feature type="signal peptide" evidence="5">
    <location>
        <begin position="1"/>
        <end position="19"/>
    </location>
</feature>
<dbReference type="Proteomes" id="UP000223749">
    <property type="component" value="Chromosome"/>
</dbReference>
<dbReference type="InterPro" id="IPR013148">
    <property type="entry name" value="Glyco_hydro_32_N"/>
</dbReference>